<dbReference type="SUPFAM" id="SSF51735">
    <property type="entry name" value="NAD(P)-binding Rossmann-fold domains"/>
    <property type="match status" value="1"/>
</dbReference>
<dbReference type="InterPro" id="IPR006115">
    <property type="entry name" value="6PGDH_NADP-bd"/>
</dbReference>
<dbReference type="Pfam" id="PF03446">
    <property type="entry name" value="NAD_binding_2"/>
    <property type="match status" value="1"/>
</dbReference>
<dbReference type="InterPro" id="IPR008927">
    <property type="entry name" value="6-PGluconate_DH-like_C_sf"/>
</dbReference>
<dbReference type="SUPFAM" id="SSF48179">
    <property type="entry name" value="6-phosphogluconate dehydrogenase C-terminal domain-like"/>
    <property type="match status" value="1"/>
</dbReference>
<feature type="domain" description="6-phosphogluconate dehydrogenase NADP-binding" evidence="1">
    <location>
        <begin position="3"/>
        <end position="106"/>
    </location>
</feature>
<feature type="domain" description="3-hydroxyisobutyrate dehydrogenase-like NAD-binding" evidence="2">
    <location>
        <begin position="117"/>
        <end position="239"/>
    </location>
</feature>
<dbReference type="RefSeq" id="WP_203146718.1">
    <property type="nucleotide sequence ID" value="NZ_JAEVHL010000004.1"/>
</dbReference>
<comment type="caution">
    <text evidence="3">The sequence shown here is derived from an EMBL/GenBank/DDBJ whole genome shotgun (WGS) entry which is preliminary data.</text>
</comment>
<dbReference type="EMBL" id="JAEVHL010000004">
    <property type="protein sequence ID" value="MBM0274293.1"/>
    <property type="molecule type" value="Genomic_DNA"/>
</dbReference>
<accession>A0ABS1YA67</accession>
<dbReference type="Gene3D" id="3.40.50.720">
    <property type="entry name" value="NAD(P)-binding Rossmann-like Domain"/>
    <property type="match status" value="1"/>
</dbReference>
<evidence type="ECO:0000313" key="4">
    <source>
        <dbReference type="Proteomes" id="UP000622245"/>
    </source>
</evidence>
<dbReference type="PANTHER" id="PTHR43060:SF15">
    <property type="entry name" value="3-HYDROXYISOBUTYRATE DEHYDROGENASE-LIKE 1, MITOCHONDRIAL-RELATED"/>
    <property type="match status" value="1"/>
</dbReference>
<reference evidence="3 4" key="1">
    <citation type="submission" date="2021-01" db="EMBL/GenBank/DDBJ databases">
        <title>Draft genome sequence of Micromonospora sp. strain STR1s_6.</title>
        <authorList>
            <person name="Karlyshev A."/>
            <person name="Jawad R."/>
        </authorList>
    </citation>
    <scope>NUCLEOTIDE SEQUENCE [LARGE SCALE GENOMIC DNA]</scope>
    <source>
        <strain evidence="3 4">STR1S-6</strain>
    </source>
</reference>
<organism evidence="3 4">
    <name type="scientific">Micromonospora tarensis</name>
    <dbReference type="NCBI Taxonomy" id="2806100"/>
    <lineage>
        <taxon>Bacteria</taxon>
        <taxon>Bacillati</taxon>
        <taxon>Actinomycetota</taxon>
        <taxon>Actinomycetes</taxon>
        <taxon>Micromonosporales</taxon>
        <taxon>Micromonosporaceae</taxon>
        <taxon>Micromonospora</taxon>
    </lineage>
</organism>
<keyword evidence="4" id="KW-1185">Reference proteome</keyword>
<evidence type="ECO:0000313" key="3">
    <source>
        <dbReference type="EMBL" id="MBM0274293.1"/>
    </source>
</evidence>
<protein>
    <submittedName>
        <fullName evidence="3">NAD(P)-dependent oxidoreductase</fullName>
    </submittedName>
</protein>
<gene>
    <name evidence="3" type="ORF">JM949_01845</name>
</gene>
<dbReference type="Pfam" id="PF14833">
    <property type="entry name" value="NAD_binding_11"/>
    <property type="match status" value="1"/>
</dbReference>
<evidence type="ECO:0000259" key="1">
    <source>
        <dbReference type="Pfam" id="PF03446"/>
    </source>
</evidence>
<evidence type="ECO:0000259" key="2">
    <source>
        <dbReference type="Pfam" id="PF14833"/>
    </source>
</evidence>
<dbReference type="InterPro" id="IPR036291">
    <property type="entry name" value="NAD(P)-bd_dom_sf"/>
</dbReference>
<proteinExistence type="predicted"/>
<dbReference type="InterPro" id="IPR029154">
    <property type="entry name" value="HIBADH-like_NADP-bd"/>
</dbReference>
<dbReference type="Proteomes" id="UP000622245">
    <property type="component" value="Unassembled WGS sequence"/>
</dbReference>
<name>A0ABS1YA67_9ACTN</name>
<dbReference type="PANTHER" id="PTHR43060">
    <property type="entry name" value="3-HYDROXYISOBUTYRATE DEHYDROGENASE-LIKE 1, MITOCHONDRIAL-RELATED"/>
    <property type="match status" value="1"/>
</dbReference>
<sequence length="241" mass="24568">MADPGAAAADADVVCSILPDSAEVRSVVAAVLESARPGTVLLEMTTHSPDVARELAKEAETRGIAYLDCPAGGGVLAVRTGTLAIWVGGSAEALERARPVLHEIGDPAKLRHCGPVGAGLVVKLVNNYLVAVNAIASGEALAMVREAGVDVRLAIEAITSGGGGANAQLANLYPNRVLAGDFAAGFKLGYMVKDLRHASDLAGLTGVPTPVGQAAAKRMDEARAAYGDAVDFGSVARLYGW</sequence>
<dbReference type="Gene3D" id="1.10.1040.10">
    <property type="entry name" value="N-(1-d-carboxylethyl)-l-norvaline Dehydrogenase, domain 2"/>
    <property type="match status" value="1"/>
</dbReference>
<dbReference type="InterPro" id="IPR013328">
    <property type="entry name" value="6PGD_dom2"/>
</dbReference>